<dbReference type="InterPro" id="IPR007168">
    <property type="entry name" value="Phageshock_PspC_N"/>
</dbReference>
<comment type="subcellular location">
    <subcellularLocation>
        <location evidence="1">Cell membrane</location>
        <topology evidence="1">Single-pass membrane protein</topology>
    </subcellularLocation>
</comment>
<dbReference type="Proteomes" id="UP000198556">
    <property type="component" value="Unassembled WGS sequence"/>
</dbReference>
<evidence type="ECO:0000256" key="4">
    <source>
        <dbReference type="ARBA" id="ARBA00022989"/>
    </source>
</evidence>
<feature type="transmembrane region" description="Helical" evidence="7">
    <location>
        <begin position="35"/>
        <end position="57"/>
    </location>
</feature>
<evidence type="ECO:0000313" key="10">
    <source>
        <dbReference type="Proteomes" id="UP000198556"/>
    </source>
</evidence>
<evidence type="ECO:0000256" key="6">
    <source>
        <dbReference type="SAM" id="MobiDB-lite"/>
    </source>
</evidence>
<evidence type="ECO:0000256" key="1">
    <source>
        <dbReference type="ARBA" id="ARBA00004162"/>
    </source>
</evidence>
<feature type="region of interest" description="Disordered" evidence="6">
    <location>
        <begin position="83"/>
        <end position="108"/>
    </location>
</feature>
<dbReference type="AlphaFoldDB" id="A0A1H9JLL8"/>
<evidence type="ECO:0000256" key="3">
    <source>
        <dbReference type="ARBA" id="ARBA00022692"/>
    </source>
</evidence>
<keyword evidence="10" id="KW-1185">Reference proteome</keyword>
<name>A0A1H9JLL8_9LACT</name>
<sequence length="108" mass="12485">MNKKKLTKSRTDKVFLGVIGGIAEYLGISSTLLRIIFLLVFWSGGPVIVYFLLALIIPDAPKPSPRINPFDAYDSIFSQRQRNYTNQTNQYRPRKEARKVEDDEWSDF</sequence>
<organism evidence="9 10">
    <name type="scientific">Granulicatella balaenopterae</name>
    <dbReference type="NCBI Taxonomy" id="137733"/>
    <lineage>
        <taxon>Bacteria</taxon>
        <taxon>Bacillati</taxon>
        <taxon>Bacillota</taxon>
        <taxon>Bacilli</taxon>
        <taxon>Lactobacillales</taxon>
        <taxon>Carnobacteriaceae</taxon>
        <taxon>Granulicatella</taxon>
    </lineage>
</organism>
<dbReference type="RefSeq" id="WP_089746297.1">
    <property type="nucleotide sequence ID" value="NZ_FOGF01000009.1"/>
</dbReference>
<keyword evidence="5 7" id="KW-0472">Membrane</keyword>
<dbReference type="EMBL" id="FOGF01000009">
    <property type="protein sequence ID" value="SEQ87709.1"/>
    <property type="molecule type" value="Genomic_DNA"/>
</dbReference>
<proteinExistence type="predicted"/>
<dbReference type="OrthoDB" id="9815286at2"/>
<gene>
    <name evidence="9" type="ORF">SAMN05421767_10944</name>
</gene>
<feature type="domain" description="Phage shock protein PspC N-terminal" evidence="8">
    <location>
        <begin position="4"/>
        <end position="59"/>
    </location>
</feature>
<evidence type="ECO:0000313" key="9">
    <source>
        <dbReference type="EMBL" id="SEQ87709.1"/>
    </source>
</evidence>
<evidence type="ECO:0000259" key="8">
    <source>
        <dbReference type="Pfam" id="PF04024"/>
    </source>
</evidence>
<dbReference type="Pfam" id="PF04024">
    <property type="entry name" value="PspC"/>
    <property type="match status" value="1"/>
</dbReference>
<protein>
    <submittedName>
        <fullName evidence="9">Phage shock protein C (PspC) family protein</fullName>
    </submittedName>
</protein>
<evidence type="ECO:0000256" key="5">
    <source>
        <dbReference type="ARBA" id="ARBA00023136"/>
    </source>
</evidence>
<accession>A0A1H9JLL8</accession>
<keyword evidence="3 7" id="KW-0812">Transmembrane</keyword>
<dbReference type="PANTHER" id="PTHR33885:SF3">
    <property type="entry name" value="PHAGE SHOCK PROTEIN C"/>
    <property type="match status" value="1"/>
</dbReference>
<reference evidence="9 10" key="1">
    <citation type="submission" date="2016-10" db="EMBL/GenBank/DDBJ databases">
        <authorList>
            <person name="de Groot N.N."/>
        </authorList>
    </citation>
    <scope>NUCLEOTIDE SEQUENCE [LARGE SCALE GENOMIC DNA]</scope>
    <source>
        <strain evidence="9 10">DSM 15827</strain>
    </source>
</reference>
<dbReference type="InterPro" id="IPR052027">
    <property type="entry name" value="PspC"/>
</dbReference>
<evidence type="ECO:0000256" key="7">
    <source>
        <dbReference type="SAM" id="Phobius"/>
    </source>
</evidence>
<evidence type="ECO:0000256" key="2">
    <source>
        <dbReference type="ARBA" id="ARBA00022475"/>
    </source>
</evidence>
<keyword evidence="2" id="KW-1003">Cell membrane</keyword>
<dbReference type="STRING" id="137733.SAMN05421767_10944"/>
<dbReference type="GO" id="GO:0005886">
    <property type="term" value="C:plasma membrane"/>
    <property type="evidence" value="ECO:0007669"/>
    <property type="project" value="UniProtKB-SubCell"/>
</dbReference>
<dbReference type="PANTHER" id="PTHR33885">
    <property type="entry name" value="PHAGE SHOCK PROTEIN C"/>
    <property type="match status" value="1"/>
</dbReference>
<keyword evidence="4 7" id="KW-1133">Transmembrane helix</keyword>